<dbReference type="InterPro" id="IPR013766">
    <property type="entry name" value="Thioredoxin_domain"/>
</dbReference>
<dbReference type="PROSITE" id="PS51352">
    <property type="entry name" value="THIOREDOXIN_2"/>
    <property type="match status" value="1"/>
</dbReference>
<evidence type="ECO:0000259" key="2">
    <source>
        <dbReference type="PROSITE" id="PS51352"/>
    </source>
</evidence>
<dbReference type="InterPro" id="IPR050553">
    <property type="entry name" value="Thioredoxin_ResA/DsbE_sf"/>
</dbReference>
<name>A0A1H4A2D1_9BACT</name>
<feature type="chain" id="PRO_5011513297" evidence="1">
    <location>
        <begin position="20"/>
        <end position="186"/>
    </location>
</feature>
<evidence type="ECO:0000313" key="4">
    <source>
        <dbReference type="Proteomes" id="UP000199041"/>
    </source>
</evidence>
<dbReference type="GO" id="GO:0016491">
    <property type="term" value="F:oxidoreductase activity"/>
    <property type="evidence" value="ECO:0007669"/>
    <property type="project" value="InterPro"/>
</dbReference>
<dbReference type="CDD" id="cd02966">
    <property type="entry name" value="TlpA_like_family"/>
    <property type="match status" value="1"/>
</dbReference>
<keyword evidence="1" id="KW-0732">Signal</keyword>
<dbReference type="SUPFAM" id="SSF52833">
    <property type="entry name" value="Thioredoxin-like"/>
    <property type="match status" value="1"/>
</dbReference>
<gene>
    <name evidence="3" type="ORF">SAMN05192529_11315</name>
</gene>
<dbReference type="PANTHER" id="PTHR42852">
    <property type="entry name" value="THIOL:DISULFIDE INTERCHANGE PROTEIN DSBE"/>
    <property type="match status" value="1"/>
</dbReference>
<dbReference type="GO" id="GO:0016853">
    <property type="term" value="F:isomerase activity"/>
    <property type="evidence" value="ECO:0007669"/>
    <property type="project" value="UniProtKB-KW"/>
</dbReference>
<protein>
    <submittedName>
        <fullName evidence="3">Thiol-disulfide isomerase or thioredoxin</fullName>
    </submittedName>
</protein>
<accession>A0A1H4A2D1</accession>
<dbReference type="InterPro" id="IPR013740">
    <property type="entry name" value="Redoxin"/>
</dbReference>
<dbReference type="OrthoDB" id="793244at2"/>
<dbReference type="AlphaFoldDB" id="A0A1H4A2D1"/>
<dbReference type="PANTHER" id="PTHR42852:SF13">
    <property type="entry name" value="PROTEIN DIPZ"/>
    <property type="match status" value="1"/>
</dbReference>
<dbReference type="Proteomes" id="UP000199041">
    <property type="component" value="Unassembled WGS sequence"/>
</dbReference>
<proteinExistence type="predicted"/>
<reference evidence="3 4" key="1">
    <citation type="submission" date="2016-10" db="EMBL/GenBank/DDBJ databases">
        <authorList>
            <person name="de Groot N.N."/>
        </authorList>
    </citation>
    <scope>NUCLEOTIDE SEQUENCE [LARGE SCALE GENOMIC DNA]</scope>
    <source>
        <strain evidence="3 4">Vu-144</strain>
    </source>
</reference>
<dbReference type="Pfam" id="PF08534">
    <property type="entry name" value="Redoxin"/>
    <property type="match status" value="1"/>
</dbReference>
<keyword evidence="3" id="KW-0413">Isomerase</keyword>
<evidence type="ECO:0000256" key="1">
    <source>
        <dbReference type="SAM" id="SignalP"/>
    </source>
</evidence>
<organism evidence="3 4">
    <name type="scientific">Arachidicoccus rhizosphaerae</name>
    <dbReference type="NCBI Taxonomy" id="551991"/>
    <lineage>
        <taxon>Bacteria</taxon>
        <taxon>Pseudomonadati</taxon>
        <taxon>Bacteroidota</taxon>
        <taxon>Chitinophagia</taxon>
        <taxon>Chitinophagales</taxon>
        <taxon>Chitinophagaceae</taxon>
        <taxon>Arachidicoccus</taxon>
    </lineage>
</organism>
<dbReference type="STRING" id="551991.SAMN05192529_11315"/>
<dbReference type="Gene3D" id="3.40.30.10">
    <property type="entry name" value="Glutaredoxin"/>
    <property type="match status" value="1"/>
</dbReference>
<feature type="domain" description="Thioredoxin" evidence="2">
    <location>
        <begin position="25"/>
        <end position="170"/>
    </location>
</feature>
<evidence type="ECO:0000313" key="3">
    <source>
        <dbReference type="EMBL" id="SEA30136.1"/>
    </source>
</evidence>
<dbReference type="RefSeq" id="WP_091398500.1">
    <property type="nucleotide sequence ID" value="NZ_FNQY01000013.1"/>
</dbReference>
<feature type="signal peptide" evidence="1">
    <location>
        <begin position="1"/>
        <end position="19"/>
    </location>
</feature>
<dbReference type="EMBL" id="FNQY01000013">
    <property type="protein sequence ID" value="SEA30136.1"/>
    <property type="molecule type" value="Genomic_DNA"/>
</dbReference>
<sequence>MKKLLCLTGGAMLMLSAFSQEIKPLYIDDPFPNISFGKIINYKCSTASLKDFKGKSILLDFWFTHCGTCIEAMPELDSMQKMYGDKLQIIMVAHESDSAVTQFLKSYETKHNIKWSIPCIVEDTILHKYFRHLYEPNYAILDPENRLVAKCSFFFMNKELIGAYLKQLPEELYQTGYIDDTSKKTN</sequence>
<keyword evidence="4" id="KW-1185">Reference proteome</keyword>
<dbReference type="InterPro" id="IPR036249">
    <property type="entry name" value="Thioredoxin-like_sf"/>
</dbReference>